<dbReference type="Proteomes" id="UP000694844">
    <property type="component" value="Chromosome 3"/>
</dbReference>
<evidence type="ECO:0000313" key="1">
    <source>
        <dbReference type="Proteomes" id="UP000694844"/>
    </source>
</evidence>
<proteinExistence type="predicted"/>
<dbReference type="AlphaFoldDB" id="A0A8B8DIE9"/>
<dbReference type="KEGG" id="cvn:111126869"/>
<reference evidence="2" key="1">
    <citation type="submission" date="2025-08" db="UniProtKB">
        <authorList>
            <consortium name="RefSeq"/>
        </authorList>
    </citation>
    <scope>IDENTIFICATION</scope>
    <source>
        <tissue evidence="2">Whole sample</tissue>
    </source>
</reference>
<sequence>MSNYHTFKNLDLKNNYSYYVKVQAKDAMHHASQNVSSPPVGIDTSPPIAVKCQIFDNLHIQPFFMKKQNKSLGIQNAVMKGKVSLKKNGIYRLRMDILQKLQFNTLKFRIGNEVMVLSVYQNEDLTSSVEHQFLPIYEGDIDFEIMISSIEELLEEKIQIRVQQCKSFATNTSPLMIRQLNPGLLSVCSFLSDPESGIAKVLVGAGTTRGGYQVRPLRPFSKFNHGLIKTDIPHGSRIYLTAVATNNAGQRSIFTQEVTIDHTPPMISNVNVKIHNADNFRKSMEKNFSSIGNTTELSMTTPLGETHLRVGWRASEEESKLLRCYCSVDPWQASSVRNWQYSVNDTYCEISNISFDHGTKVFVSIKCINAIQLAGEETVGPFTIYHMSPKAKRASISFYPDNRYTVLETQPKVQVQSNLTHVDFTWDGFEDAAGNLSYETRLLKGDTIIAPWRSVGFRNSAQRKTPGTQKGDTILLEVRAINNGGYKSQVINTSIVLDNRPPALTGLPASYHASKGSYNIKWPNVFSPSLYGSTIYLISAGSSVGSSDILSPVSTMAEEINLEWTHDTTQHEIFVNILAFAANGEFSRYNTKFFVK</sequence>
<dbReference type="OrthoDB" id="6161454at2759"/>
<evidence type="ECO:0000313" key="2">
    <source>
        <dbReference type="RefSeq" id="XP_022327485.1"/>
    </source>
</evidence>
<protein>
    <submittedName>
        <fullName evidence="2">Uncharacterized protein LOC111126869</fullName>
    </submittedName>
</protein>
<name>A0A8B8DIE9_CRAVI</name>
<dbReference type="PANTHER" id="PTHR16897:SF2">
    <property type="entry name" value="OS03G0226600 PROTEIN"/>
    <property type="match status" value="1"/>
</dbReference>
<dbReference type="RefSeq" id="XP_022327485.1">
    <property type="nucleotide sequence ID" value="XM_022471777.1"/>
</dbReference>
<dbReference type="GeneID" id="111126869"/>
<accession>A0A8B8DIE9</accession>
<dbReference type="PANTHER" id="PTHR16897">
    <property type="entry name" value="OS10G0105400 PROTEIN"/>
    <property type="match status" value="1"/>
</dbReference>
<gene>
    <name evidence="2" type="primary">LOC111126869</name>
</gene>
<keyword evidence="1" id="KW-1185">Reference proteome</keyword>
<organism evidence="1 2">
    <name type="scientific">Crassostrea virginica</name>
    <name type="common">Eastern oyster</name>
    <dbReference type="NCBI Taxonomy" id="6565"/>
    <lineage>
        <taxon>Eukaryota</taxon>
        <taxon>Metazoa</taxon>
        <taxon>Spiralia</taxon>
        <taxon>Lophotrochozoa</taxon>
        <taxon>Mollusca</taxon>
        <taxon>Bivalvia</taxon>
        <taxon>Autobranchia</taxon>
        <taxon>Pteriomorphia</taxon>
        <taxon>Ostreida</taxon>
        <taxon>Ostreoidea</taxon>
        <taxon>Ostreidae</taxon>
        <taxon>Crassostrea</taxon>
    </lineage>
</organism>